<proteinExistence type="predicted"/>
<dbReference type="GO" id="GO:0055085">
    <property type="term" value="P:transmembrane transport"/>
    <property type="evidence" value="ECO:0007669"/>
    <property type="project" value="InterPro"/>
</dbReference>
<dbReference type="CDD" id="cd06261">
    <property type="entry name" value="TM_PBP2"/>
    <property type="match status" value="1"/>
</dbReference>
<reference evidence="10 11" key="1">
    <citation type="submission" date="2018-06" db="EMBL/GenBank/DDBJ databases">
        <authorList>
            <consortium name="Pathogen Informatics"/>
            <person name="Doyle S."/>
        </authorList>
    </citation>
    <scope>NUCLEOTIDE SEQUENCE [LARGE SCALE GENOMIC DNA]</scope>
    <source>
        <strain evidence="10 11">NCTC9645</strain>
    </source>
</reference>
<evidence type="ECO:0000256" key="6">
    <source>
        <dbReference type="ARBA" id="ARBA00022989"/>
    </source>
</evidence>
<evidence type="ECO:0000313" key="11">
    <source>
        <dbReference type="Proteomes" id="UP000250675"/>
    </source>
</evidence>
<dbReference type="InterPro" id="IPR000515">
    <property type="entry name" value="MetI-like"/>
</dbReference>
<feature type="transmembrane region" description="Helical" evidence="8">
    <location>
        <begin position="104"/>
        <end position="124"/>
    </location>
</feature>
<dbReference type="GO" id="GO:0005886">
    <property type="term" value="C:plasma membrane"/>
    <property type="evidence" value="ECO:0007669"/>
    <property type="project" value="UniProtKB-SubCell"/>
</dbReference>
<evidence type="ECO:0000256" key="5">
    <source>
        <dbReference type="ARBA" id="ARBA00022692"/>
    </source>
</evidence>
<keyword evidence="2" id="KW-0813">Transport</keyword>
<dbReference type="Gene3D" id="1.10.3720.10">
    <property type="entry name" value="MetI-like"/>
    <property type="match status" value="1"/>
</dbReference>
<evidence type="ECO:0000313" key="10">
    <source>
        <dbReference type="EMBL" id="SQC10168.1"/>
    </source>
</evidence>
<dbReference type="Proteomes" id="UP000250675">
    <property type="component" value="Unassembled WGS sequence"/>
</dbReference>
<keyword evidence="6 8" id="KW-1133">Transmembrane helix</keyword>
<evidence type="ECO:0000259" key="9">
    <source>
        <dbReference type="PROSITE" id="PS50928"/>
    </source>
</evidence>
<keyword evidence="7 8" id="KW-0472">Membrane</keyword>
<evidence type="ECO:0000256" key="4">
    <source>
        <dbReference type="ARBA" id="ARBA00022519"/>
    </source>
</evidence>
<name>A0A2X3BYQ5_KLEPN</name>
<keyword evidence="4" id="KW-0997">Cell inner membrane</keyword>
<keyword evidence="3" id="KW-1003">Cell membrane</keyword>
<dbReference type="PROSITE" id="PS50928">
    <property type="entry name" value="ABC_TM1"/>
    <property type="match status" value="1"/>
</dbReference>
<dbReference type="EMBL" id="UASO01000003">
    <property type="protein sequence ID" value="SQC10168.1"/>
    <property type="molecule type" value="Genomic_DNA"/>
</dbReference>
<dbReference type="InterPro" id="IPR035906">
    <property type="entry name" value="MetI-like_sf"/>
</dbReference>
<accession>A0A2X3BYQ5</accession>
<evidence type="ECO:0000256" key="8">
    <source>
        <dbReference type="SAM" id="Phobius"/>
    </source>
</evidence>
<organism evidence="10 11">
    <name type="scientific">Klebsiella pneumoniae</name>
    <dbReference type="NCBI Taxonomy" id="573"/>
    <lineage>
        <taxon>Bacteria</taxon>
        <taxon>Pseudomonadati</taxon>
        <taxon>Pseudomonadota</taxon>
        <taxon>Gammaproteobacteria</taxon>
        <taxon>Enterobacterales</taxon>
        <taxon>Enterobacteriaceae</taxon>
        <taxon>Klebsiella/Raoultella group</taxon>
        <taxon>Klebsiella</taxon>
        <taxon>Klebsiella pneumoniae complex</taxon>
    </lineage>
</organism>
<evidence type="ECO:0000256" key="3">
    <source>
        <dbReference type="ARBA" id="ARBA00022475"/>
    </source>
</evidence>
<comment type="subcellular location">
    <subcellularLocation>
        <location evidence="1">Cell inner membrane</location>
        <topology evidence="1">Multi-pass membrane protein</topology>
    </subcellularLocation>
</comment>
<feature type="transmembrane region" description="Helical" evidence="8">
    <location>
        <begin position="68"/>
        <end position="92"/>
    </location>
</feature>
<gene>
    <name evidence="10" type="primary">fbpB_1</name>
    <name evidence="10" type="ORF">NCTC9645_00349</name>
</gene>
<feature type="transmembrane region" description="Helical" evidence="8">
    <location>
        <begin position="136"/>
        <end position="156"/>
    </location>
</feature>
<evidence type="ECO:0000256" key="2">
    <source>
        <dbReference type="ARBA" id="ARBA00022448"/>
    </source>
</evidence>
<sequence length="208" mass="23031">MSVLSLSLGKKTGRLPERRRPAFPLVALALLFSLLALLPLGFVVAVGFDTGWPTIKALVFRPRVGELLSNTLWLTVVAVPISIVLGVTLAWLTERTALAGRQLWSALAVAPLAIPAFVQSYAWVSAVPSLHGLSAGVFLSVLAYYPFIYMPVAAVLRRLDPTLKMSPRRWARRRGKCSSGWCSRSCVWQSAAVRCWWPCIYWRNMACM</sequence>
<protein>
    <submittedName>
        <fullName evidence="10">Iron ABC transporter permease</fullName>
    </submittedName>
</protein>
<dbReference type="PANTHER" id="PTHR43357:SF3">
    <property type="entry name" value="FE(3+)-TRANSPORT SYSTEM PERMEASE PROTEIN FBPB 2"/>
    <property type="match status" value="1"/>
</dbReference>
<keyword evidence="5 8" id="KW-0812">Transmembrane</keyword>
<evidence type="ECO:0000256" key="7">
    <source>
        <dbReference type="ARBA" id="ARBA00023136"/>
    </source>
</evidence>
<feature type="transmembrane region" description="Helical" evidence="8">
    <location>
        <begin position="21"/>
        <end position="48"/>
    </location>
</feature>
<dbReference type="AlphaFoldDB" id="A0A2X3BYQ5"/>
<evidence type="ECO:0000256" key="1">
    <source>
        <dbReference type="ARBA" id="ARBA00004429"/>
    </source>
</evidence>
<feature type="domain" description="ABC transmembrane type-1" evidence="9">
    <location>
        <begin position="68"/>
        <end position="208"/>
    </location>
</feature>
<dbReference type="PANTHER" id="PTHR43357">
    <property type="entry name" value="INNER MEMBRANE ABC TRANSPORTER PERMEASE PROTEIN YDCV"/>
    <property type="match status" value="1"/>
</dbReference>
<dbReference type="SUPFAM" id="SSF161098">
    <property type="entry name" value="MetI-like"/>
    <property type="match status" value="1"/>
</dbReference>